<keyword evidence="3" id="KW-1185">Reference proteome</keyword>
<feature type="transmembrane region" description="Helical" evidence="1">
    <location>
        <begin position="12"/>
        <end position="36"/>
    </location>
</feature>
<keyword evidence="1" id="KW-1133">Transmembrane helix</keyword>
<evidence type="ECO:0000313" key="2">
    <source>
        <dbReference type="EMBL" id="GAA6501330.1"/>
    </source>
</evidence>
<accession>A0ABQ0BXT3</accession>
<reference evidence="2 3" key="1">
    <citation type="submission" date="2024-04" db="EMBL/GenBank/DDBJ databases">
        <title>Defined microbial consortia suppress multidrug-resistant proinflammatory Enterobacteriaceae via ecological control.</title>
        <authorList>
            <person name="Furuichi M."/>
            <person name="Kawaguchi T."/>
            <person name="Pust M."/>
            <person name="Yasuma K."/>
            <person name="Plichta D."/>
            <person name="Hasegawa N."/>
            <person name="Ohya T."/>
            <person name="Bhattarai S."/>
            <person name="Sasajima S."/>
            <person name="Aoto Y."/>
            <person name="Tuganbaev T."/>
            <person name="Yaginuma M."/>
            <person name="Ueda M."/>
            <person name="Okahashi N."/>
            <person name="Amafuji K."/>
            <person name="Kiridooshi Y."/>
            <person name="Sugita K."/>
            <person name="Strazar M."/>
            <person name="Skelly A."/>
            <person name="Suda W."/>
            <person name="Hattori M."/>
            <person name="Nakamoto N."/>
            <person name="Caballero S."/>
            <person name="Norman J."/>
            <person name="Olle B."/>
            <person name="Tanoue T."/>
            <person name="Arita M."/>
            <person name="Bucci V."/>
            <person name="Atarashi K."/>
            <person name="Xavier R."/>
            <person name="Honda K."/>
        </authorList>
    </citation>
    <scope>NUCLEOTIDE SEQUENCE [LARGE SCALE GENOMIC DNA]</scope>
    <source>
        <strain evidence="3">k34-0107-D12</strain>
    </source>
</reference>
<keyword evidence="1" id="KW-0472">Membrane</keyword>
<evidence type="ECO:0000256" key="1">
    <source>
        <dbReference type="SAM" id="Phobius"/>
    </source>
</evidence>
<dbReference type="EMBL" id="BAABZQ010000001">
    <property type="protein sequence ID" value="GAA6501330.1"/>
    <property type="molecule type" value="Genomic_DNA"/>
</dbReference>
<sequence length="50" mass="5396">MNEKIYKTMSRAGVTSLVLGIVAAVTGIVSGIMLIINGTKLLRKRSEITF</sequence>
<keyword evidence="1" id="KW-0812">Transmembrane</keyword>
<organism evidence="2 3">
    <name type="scientific">Blautia parvula</name>
    <dbReference type="NCBI Taxonomy" id="2877527"/>
    <lineage>
        <taxon>Bacteria</taxon>
        <taxon>Bacillati</taxon>
        <taxon>Bacillota</taxon>
        <taxon>Clostridia</taxon>
        <taxon>Lachnospirales</taxon>
        <taxon>Lachnospiraceae</taxon>
        <taxon>Blautia</taxon>
    </lineage>
</organism>
<dbReference type="RefSeq" id="WP_033140974.1">
    <property type="nucleotide sequence ID" value="NZ_BAABZQ010000001.1"/>
</dbReference>
<protein>
    <submittedName>
        <fullName evidence="2">Uncharacterized protein</fullName>
    </submittedName>
</protein>
<name>A0ABQ0BXT3_9FIRM</name>
<evidence type="ECO:0000313" key="3">
    <source>
        <dbReference type="Proteomes" id="UP001600941"/>
    </source>
</evidence>
<dbReference type="Proteomes" id="UP001600941">
    <property type="component" value="Unassembled WGS sequence"/>
</dbReference>
<comment type="caution">
    <text evidence="2">The sequence shown here is derived from an EMBL/GenBank/DDBJ whole genome shotgun (WGS) entry which is preliminary data.</text>
</comment>
<proteinExistence type="predicted"/>
<gene>
    <name evidence="2" type="ORF">K340107D12_41460</name>
</gene>